<dbReference type="AlphaFoldDB" id="L9XJJ2"/>
<keyword evidence="3" id="KW-1185">Reference proteome</keyword>
<accession>L9XJJ2</accession>
<comment type="caution">
    <text evidence="2">The sequence shown here is derived from an EMBL/GenBank/DDBJ whole genome shotgun (WGS) entry which is preliminary data.</text>
</comment>
<dbReference type="InterPro" id="IPR055768">
    <property type="entry name" value="DUF7344"/>
</dbReference>
<evidence type="ECO:0000259" key="1">
    <source>
        <dbReference type="Pfam" id="PF24035"/>
    </source>
</evidence>
<protein>
    <recommendedName>
        <fullName evidence="1">DUF7344 domain-containing protein</fullName>
    </recommendedName>
</protein>
<proteinExistence type="predicted"/>
<reference evidence="2 3" key="1">
    <citation type="journal article" date="2014" name="PLoS Genet.">
        <title>Phylogenetically driven sequencing of extremely halophilic archaea reveals strategies for static and dynamic osmo-response.</title>
        <authorList>
            <person name="Becker E.A."/>
            <person name="Seitzer P.M."/>
            <person name="Tritt A."/>
            <person name="Larsen D."/>
            <person name="Krusor M."/>
            <person name="Yao A.I."/>
            <person name="Wu D."/>
            <person name="Madern D."/>
            <person name="Eisen J.A."/>
            <person name="Darling A.E."/>
            <person name="Facciotti M.T."/>
        </authorList>
    </citation>
    <scope>NUCLEOTIDE SEQUENCE [LARGE SCALE GENOMIC DNA]</scope>
    <source>
        <strain evidence="2 3">JCM 12255</strain>
    </source>
</reference>
<dbReference type="PATRIC" id="fig|1227499.3.peg.286"/>
<dbReference type="OrthoDB" id="194397at2157"/>
<evidence type="ECO:0000313" key="3">
    <source>
        <dbReference type="Proteomes" id="UP000011602"/>
    </source>
</evidence>
<feature type="domain" description="DUF7344" evidence="1">
    <location>
        <begin position="10"/>
        <end position="88"/>
    </location>
</feature>
<dbReference type="STRING" id="1227499.C493_01405"/>
<gene>
    <name evidence="2" type="ORF">C493_01405</name>
</gene>
<sequence>MDSREEEIVRLLTDATNRAILTVLEDSTHGLLVEELAERLVSRDDGSLGVTAGDDSLERVIISLHHKHLPKLDEVDLLEYDRTENVVRRGGRTTVDADWVDVDALGDLLARFQNRGRSADDPIQLVEGREQAYEYGRELADDADDELFLIYASSDLLDDACLPHAEHAIDRGVEFYAGTKSKDARTFFREELPRATVWDPQFDWLYPQSEYPKVSRLIVADREKALVGLWDEDRDGSRTEVAMVGEGAANPLVVLVRELLGPRLDHLDYQSDEFLDDLPFEG</sequence>
<evidence type="ECO:0000313" key="2">
    <source>
        <dbReference type="EMBL" id="ELY61895.1"/>
    </source>
</evidence>
<dbReference type="RefSeq" id="WP_007257595.1">
    <property type="nucleotide sequence ID" value="NZ_AOHZ01000009.1"/>
</dbReference>
<dbReference type="eggNOG" id="arCOG03828">
    <property type="taxonomic scope" value="Archaea"/>
</dbReference>
<dbReference type="Proteomes" id="UP000011602">
    <property type="component" value="Unassembled WGS sequence"/>
</dbReference>
<organism evidence="2 3">
    <name type="scientific">Natronolimnohabitans innermongolicus JCM 12255</name>
    <dbReference type="NCBI Taxonomy" id="1227499"/>
    <lineage>
        <taxon>Archaea</taxon>
        <taxon>Methanobacteriati</taxon>
        <taxon>Methanobacteriota</taxon>
        <taxon>Stenosarchaea group</taxon>
        <taxon>Halobacteria</taxon>
        <taxon>Halobacteriales</taxon>
        <taxon>Natrialbaceae</taxon>
        <taxon>Natronolimnohabitans</taxon>
    </lineage>
</organism>
<dbReference type="EMBL" id="AOHZ01000009">
    <property type="protein sequence ID" value="ELY61895.1"/>
    <property type="molecule type" value="Genomic_DNA"/>
</dbReference>
<dbReference type="Pfam" id="PF24035">
    <property type="entry name" value="DUF7344"/>
    <property type="match status" value="1"/>
</dbReference>
<name>L9XJJ2_9EURY</name>